<gene>
    <name evidence="1" type="ORF">RRG08_064346</name>
</gene>
<name>A0AAE1DJ29_9GAST</name>
<organism evidence="1 2">
    <name type="scientific">Elysia crispata</name>
    <name type="common">lettuce slug</name>
    <dbReference type="NCBI Taxonomy" id="231223"/>
    <lineage>
        <taxon>Eukaryota</taxon>
        <taxon>Metazoa</taxon>
        <taxon>Spiralia</taxon>
        <taxon>Lophotrochozoa</taxon>
        <taxon>Mollusca</taxon>
        <taxon>Gastropoda</taxon>
        <taxon>Heterobranchia</taxon>
        <taxon>Euthyneura</taxon>
        <taxon>Panpulmonata</taxon>
        <taxon>Sacoglossa</taxon>
        <taxon>Placobranchoidea</taxon>
        <taxon>Plakobranchidae</taxon>
        <taxon>Elysia</taxon>
    </lineage>
</organism>
<evidence type="ECO:0000313" key="1">
    <source>
        <dbReference type="EMBL" id="KAK3772337.1"/>
    </source>
</evidence>
<accession>A0AAE1DJ29</accession>
<reference evidence="1" key="1">
    <citation type="journal article" date="2023" name="G3 (Bethesda)">
        <title>A reference genome for the long-term kleptoplast-retaining sea slug Elysia crispata morphotype clarki.</title>
        <authorList>
            <person name="Eastman K.E."/>
            <person name="Pendleton A.L."/>
            <person name="Shaikh M.A."/>
            <person name="Suttiyut T."/>
            <person name="Ogas R."/>
            <person name="Tomko P."/>
            <person name="Gavelis G."/>
            <person name="Widhalm J.R."/>
            <person name="Wisecaver J.H."/>
        </authorList>
    </citation>
    <scope>NUCLEOTIDE SEQUENCE</scope>
    <source>
        <strain evidence="1">ECLA1</strain>
    </source>
</reference>
<dbReference type="AlphaFoldDB" id="A0AAE1DJ29"/>
<evidence type="ECO:0000313" key="2">
    <source>
        <dbReference type="Proteomes" id="UP001283361"/>
    </source>
</evidence>
<dbReference type="EMBL" id="JAWDGP010003628">
    <property type="protein sequence ID" value="KAK3772337.1"/>
    <property type="molecule type" value="Genomic_DNA"/>
</dbReference>
<keyword evidence="2" id="KW-1185">Reference proteome</keyword>
<proteinExistence type="predicted"/>
<sequence length="112" mass="12379">MQRFLKRNLASCTSDIRQYLLELVFRHSGIPQPSGSVSAFVVLSRWSDRDPLRSLYDSPTGHIASPPPPPLSRCQFLSPNIPDLGSIQGDATLSSSSLSRLNVSMCHCSQRH</sequence>
<comment type="caution">
    <text evidence="1">The sequence shown here is derived from an EMBL/GenBank/DDBJ whole genome shotgun (WGS) entry which is preliminary data.</text>
</comment>
<protein>
    <submittedName>
        <fullName evidence="1">Uncharacterized protein</fullName>
    </submittedName>
</protein>
<dbReference type="Proteomes" id="UP001283361">
    <property type="component" value="Unassembled WGS sequence"/>
</dbReference>